<proteinExistence type="inferred from homology"/>
<evidence type="ECO:0000256" key="2">
    <source>
        <dbReference type="ARBA" id="ARBA00035108"/>
    </source>
</evidence>
<evidence type="ECO:0000256" key="4">
    <source>
        <dbReference type="SAM" id="Coils"/>
    </source>
</evidence>
<dbReference type="Pfam" id="PF06386">
    <property type="entry name" value="GvpL_GvpF"/>
    <property type="match status" value="1"/>
</dbReference>
<dbReference type="PANTHER" id="PTHR36852">
    <property type="entry name" value="PROTEIN GVPL 2"/>
    <property type="match status" value="1"/>
</dbReference>
<protein>
    <submittedName>
        <fullName evidence="5">GvpL/GvpF family gas vesicle protein</fullName>
    </submittedName>
</protein>
<comment type="similarity">
    <text evidence="3">Belongs to the gas vesicle GvpF/GvpL family.</text>
</comment>
<sequence>MAVYVYSITGSSHPRRLEGLGGVGDPPRELRTVEGGSLTAVVSDAPEPLRPKRRDLAAHHAVQERLMADGVVLPLRFGLTAPDDEAVRAALEERADEYRTRLRALRGCVEYHVKAAQQEESMLRQILQQSEEARRLNEEIRSGADRPDLPLALGELVAREVQVRQNALATRVVETLRPYAREERSSEPTGEDFVNVSFLVDHTDEEGFVSAERGLVDDLGDAFDVRVRGPLPAYSFV</sequence>
<dbReference type="InterPro" id="IPR009430">
    <property type="entry name" value="GvpL/GvpF"/>
</dbReference>
<comment type="subcellular location">
    <subcellularLocation>
        <location evidence="2">Gas vesicle</location>
    </subcellularLocation>
</comment>
<evidence type="ECO:0000256" key="1">
    <source>
        <dbReference type="ARBA" id="ARBA00022987"/>
    </source>
</evidence>
<dbReference type="Proteomes" id="UP001501371">
    <property type="component" value="Unassembled WGS sequence"/>
</dbReference>
<gene>
    <name evidence="5" type="ORF">GCM10009654_00380</name>
</gene>
<dbReference type="EMBL" id="BAAAKV010000001">
    <property type="protein sequence ID" value="GAA1149149.1"/>
    <property type="molecule type" value="Genomic_DNA"/>
</dbReference>
<keyword evidence="1" id="KW-0304">Gas vesicle</keyword>
<name>A0ABN1UF99_9ACTN</name>
<comment type="caution">
    <text evidence="5">The sequence shown here is derived from an EMBL/GenBank/DDBJ whole genome shotgun (WGS) entry which is preliminary data.</text>
</comment>
<feature type="coiled-coil region" evidence="4">
    <location>
        <begin position="88"/>
        <end position="139"/>
    </location>
</feature>
<accession>A0ABN1UF99</accession>
<dbReference type="RefSeq" id="WP_344268251.1">
    <property type="nucleotide sequence ID" value="NZ_BAAAKV010000001.1"/>
</dbReference>
<organism evidence="5 6">
    <name type="scientific">Streptomyces hebeiensis</name>
    <dbReference type="NCBI Taxonomy" id="229486"/>
    <lineage>
        <taxon>Bacteria</taxon>
        <taxon>Bacillati</taxon>
        <taxon>Actinomycetota</taxon>
        <taxon>Actinomycetes</taxon>
        <taxon>Kitasatosporales</taxon>
        <taxon>Streptomycetaceae</taxon>
        <taxon>Streptomyces</taxon>
    </lineage>
</organism>
<keyword evidence="6" id="KW-1185">Reference proteome</keyword>
<evidence type="ECO:0000313" key="5">
    <source>
        <dbReference type="EMBL" id="GAA1149149.1"/>
    </source>
</evidence>
<keyword evidence="4" id="KW-0175">Coiled coil</keyword>
<reference evidence="5 6" key="1">
    <citation type="journal article" date="2019" name="Int. J. Syst. Evol. Microbiol.">
        <title>The Global Catalogue of Microorganisms (GCM) 10K type strain sequencing project: providing services to taxonomists for standard genome sequencing and annotation.</title>
        <authorList>
            <consortium name="The Broad Institute Genomics Platform"/>
            <consortium name="The Broad Institute Genome Sequencing Center for Infectious Disease"/>
            <person name="Wu L."/>
            <person name="Ma J."/>
        </authorList>
    </citation>
    <scope>NUCLEOTIDE SEQUENCE [LARGE SCALE GENOMIC DNA]</scope>
    <source>
        <strain evidence="5 6">JCM 12696</strain>
    </source>
</reference>
<dbReference type="PANTHER" id="PTHR36852:SF1">
    <property type="entry name" value="PROTEIN GVPL 2"/>
    <property type="match status" value="1"/>
</dbReference>
<evidence type="ECO:0000313" key="6">
    <source>
        <dbReference type="Proteomes" id="UP001501371"/>
    </source>
</evidence>
<evidence type="ECO:0000256" key="3">
    <source>
        <dbReference type="ARBA" id="ARBA00035643"/>
    </source>
</evidence>